<dbReference type="EMBL" id="BAAALF010000039">
    <property type="protein sequence ID" value="GAA1236287.1"/>
    <property type="molecule type" value="Genomic_DNA"/>
</dbReference>
<evidence type="ECO:0000259" key="1">
    <source>
        <dbReference type="Pfam" id="PF01370"/>
    </source>
</evidence>
<keyword evidence="3" id="KW-1185">Reference proteome</keyword>
<evidence type="ECO:0000313" key="2">
    <source>
        <dbReference type="EMBL" id="GAA1236287.1"/>
    </source>
</evidence>
<protein>
    <submittedName>
        <fullName evidence="2">NAD-dependent epimerase/dehydratase family protein</fullName>
    </submittedName>
</protein>
<dbReference type="InterPro" id="IPR051783">
    <property type="entry name" value="NAD(P)-dependent_oxidoreduct"/>
</dbReference>
<sequence>MRQVLITGATGTVGHPLARLLVERGDRVTALVRDPARAAGVLPPGVRPVAGDLGEPERLRAALAGCDTVFHTAGLPEQWLRDRGAFHRVNVAGTAHLVEAALAQGVDCFVHTSTMDVFERTRATPFDESTLAGRPLGTAYERSKQEADRLVTEAIGRGLPARITHPSAVFGPGPAAPTALNRMLVDLARGRVPMLPPGGMAVVGNEDLARGHLLAAEAPAGSRYLFVDRYLELPQIAALVREALPRARIPLTLAAPAAWAFAAVGELAAKLTRSAPQLSFGELHFLTSEVTPDARRAQLELGWHPGDPLAAVEATLRHFGVLPPS</sequence>
<dbReference type="InterPro" id="IPR001509">
    <property type="entry name" value="Epimerase_deHydtase"/>
</dbReference>
<dbReference type="PANTHER" id="PTHR48079:SF6">
    <property type="entry name" value="NAD(P)-BINDING DOMAIN-CONTAINING PROTEIN-RELATED"/>
    <property type="match status" value="1"/>
</dbReference>
<evidence type="ECO:0000313" key="3">
    <source>
        <dbReference type="Proteomes" id="UP001500037"/>
    </source>
</evidence>
<name>A0ABN1W7K0_9ACTN</name>
<dbReference type="InterPro" id="IPR036291">
    <property type="entry name" value="NAD(P)-bd_dom_sf"/>
</dbReference>
<comment type="caution">
    <text evidence="2">The sequence shown here is derived from an EMBL/GenBank/DDBJ whole genome shotgun (WGS) entry which is preliminary data.</text>
</comment>
<dbReference type="PANTHER" id="PTHR48079">
    <property type="entry name" value="PROTEIN YEEZ"/>
    <property type="match status" value="1"/>
</dbReference>
<accession>A0ABN1W7K0</accession>
<proteinExistence type="predicted"/>
<feature type="domain" description="NAD-dependent epimerase/dehydratase" evidence="1">
    <location>
        <begin position="4"/>
        <end position="220"/>
    </location>
</feature>
<organism evidence="2 3">
    <name type="scientific">Kitasatospora nipponensis</name>
    <dbReference type="NCBI Taxonomy" id="258049"/>
    <lineage>
        <taxon>Bacteria</taxon>
        <taxon>Bacillati</taxon>
        <taxon>Actinomycetota</taxon>
        <taxon>Actinomycetes</taxon>
        <taxon>Kitasatosporales</taxon>
        <taxon>Streptomycetaceae</taxon>
        <taxon>Kitasatospora</taxon>
    </lineage>
</organism>
<dbReference type="Gene3D" id="3.40.50.720">
    <property type="entry name" value="NAD(P)-binding Rossmann-like Domain"/>
    <property type="match status" value="1"/>
</dbReference>
<dbReference type="Proteomes" id="UP001500037">
    <property type="component" value="Unassembled WGS sequence"/>
</dbReference>
<reference evidence="2 3" key="1">
    <citation type="journal article" date="2019" name="Int. J. Syst. Evol. Microbiol.">
        <title>The Global Catalogue of Microorganisms (GCM) 10K type strain sequencing project: providing services to taxonomists for standard genome sequencing and annotation.</title>
        <authorList>
            <consortium name="The Broad Institute Genomics Platform"/>
            <consortium name="The Broad Institute Genome Sequencing Center for Infectious Disease"/>
            <person name="Wu L."/>
            <person name="Ma J."/>
        </authorList>
    </citation>
    <scope>NUCLEOTIDE SEQUENCE [LARGE SCALE GENOMIC DNA]</scope>
    <source>
        <strain evidence="2 3">JCM 13004</strain>
    </source>
</reference>
<dbReference type="SUPFAM" id="SSF51735">
    <property type="entry name" value="NAD(P)-binding Rossmann-fold domains"/>
    <property type="match status" value="1"/>
</dbReference>
<dbReference type="RefSeq" id="WP_344441824.1">
    <property type="nucleotide sequence ID" value="NZ_BAAALF010000039.1"/>
</dbReference>
<gene>
    <name evidence="2" type="ORF">GCM10009665_28060</name>
</gene>
<dbReference type="Pfam" id="PF01370">
    <property type="entry name" value="Epimerase"/>
    <property type="match status" value="1"/>
</dbReference>